<dbReference type="PANTHER" id="PTHR33371:SF4">
    <property type="entry name" value="INTERMEMBRANE PHOSPHOLIPID TRANSPORT SYSTEM BINDING PROTEIN MLAD"/>
    <property type="match status" value="1"/>
</dbReference>
<reference evidence="2 3" key="1">
    <citation type="submission" date="2019-07" db="EMBL/GenBank/DDBJ databases">
        <title>New species of Amycolatopsis and Streptomyces.</title>
        <authorList>
            <person name="Duangmal K."/>
            <person name="Teo W.F.A."/>
            <person name="Lipun K."/>
        </authorList>
    </citation>
    <scope>NUCLEOTIDE SEQUENCE [LARGE SCALE GENOMIC DNA]</scope>
    <source>
        <strain evidence="2 3">JCM 30562</strain>
    </source>
</reference>
<evidence type="ECO:0000313" key="3">
    <source>
        <dbReference type="Proteomes" id="UP000318578"/>
    </source>
</evidence>
<dbReference type="AlphaFoldDB" id="A0A557ZV00"/>
<gene>
    <name evidence="2" type="ORF">FNH06_35590</name>
</gene>
<accession>A0A557ZV00</accession>
<name>A0A557ZV00_9PSEU</name>
<protein>
    <submittedName>
        <fullName evidence="2">MCE family protein</fullName>
    </submittedName>
</protein>
<evidence type="ECO:0000259" key="1">
    <source>
        <dbReference type="Pfam" id="PF02470"/>
    </source>
</evidence>
<dbReference type="Gene3D" id="1.10.287.1490">
    <property type="match status" value="1"/>
</dbReference>
<dbReference type="GO" id="GO:0005548">
    <property type="term" value="F:phospholipid transporter activity"/>
    <property type="evidence" value="ECO:0007669"/>
    <property type="project" value="TreeGrafter"/>
</dbReference>
<evidence type="ECO:0000313" key="2">
    <source>
        <dbReference type="EMBL" id="TVT15842.1"/>
    </source>
</evidence>
<feature type="domain" description="Mce/MlaD" evidence="1">
    <location>
        <begin position="54"/>
        <end position="130"/>
    </location>
</feature>
<dbReference type="InterPro" id="IPR003399">
    <property type="entry name" value="Mce/MlaD"/>
</dbReference>
<comment type="caution">
    <text evidence="2">The sequence shown here is derived from an EMBL/GenBank/DDBJ whole genome shotgun (WGS) entry which is preliminary data.</text>
</comment>
<keyword evidence="3" id="KW-1185">Reference proteome</keyword>
<organism evidence="2 3">
    <name type="scientific">Amycolatopsis acidiphila</name>
    <dbReference type="NCBI Taxonomy" id="715473"/>
    <lineage>
        <taxon>Bacteria</taxon>
        <taxon>Bacillati</taxon>
        <taxon>Actinomycetota</taxon>
        <taxon>Actinomycetes</taxon>
        <taxon>Pseudonocardiales</taxon>
        <taxon>Pseudonocardiaceae</taxon>
        <taxon>Amycolatopsis</taxon>
    </lineage>
</organism>
<dbReference type="PANTHER" id="PTHR33371">
    <property type="entry name" value="INTERMEMBRANE PHOSPHOLIPID TRANSPORT SYSTEM BINDING PROTEIN MLAD-RELATED"/>
    <property type="match status" value="1"/>
</dbReference>
<dbReference type="SUPFAM" id="SSF58104">
    <property type="entry name" value="Methyl-accepting chemotaxis protein (MCP) signaling domain"/>
    <property type="match status" value="1"/>
</dbReference>
<sequence length="425" mass="44705">MMMSIRRTWDRLRTVPGLSRDVGAVTALVVAAVVAAGIMGSKMSTSLPWQDKLVLHAEFQSVPGVNPDSSHKVTIAGVNVGKITGWRVTEHGTAILDLEIDGGQTVYDNARAVLRPKNPLNDMTVEINPGGPPGKPYAQNGTIPLDRTQRGVQADDVLSHLDERTQHALTDLLTESDVALARAPQELPEGLDATNGLLTRIKPVVDALDTRRQKIADLVTALSQISTAVGKNDDRLANLADAAQQTLSVLANNDGNLRASLDQLPGLTGDLDAAMNSTQQLTEELNPTVDKLGAASKDLPDALQRTEKTVDQLGQTVDKAKPALEAAKPVVADLRPLVSDVAPALADLIPVTRSLNQDTATVTTYLDDIRAFVYNTSSVFGAGDGPETGIIRGHLVIPLAGAGVLPGGQGGYAPGPENGIQGGTR</sequence>
<proteinExistence type="predicted"/>
<dbReference type="GO" id="GO:0005543">
    <property type="term" value="F:phospholipid binding"/>
    <property type="evidence" value="ECO:0007669"/>
    <property type="project" value="TreeGrafter"/>
</dbReference>
<dbReference type="OrthoDB" id="5242258at2"/>
<dbReference type="Pfam" id="PF02470">
    <property type="entry name" value="MlaD"/>
    <property type="match status" value="1"/>
</dbReference>
<dbReference type="Proteomes" id="UP000318578">
    <property type="component" value="Unassembled WGS sequence"/>
</dbReference>
<dbReference type="InterPro" id="IPR052336">
    <property type="entry name" value="MlaD_Phospholipid_Transporter"/>
</dbReference>
<dbReference type="EMBL" id="VJZA01000111">
    <property type="protein sequence ID" value="TVT15842.1"/>
    <property type="molecule type" value="Genomic_DNA"/>
</dbReference>